<dbReference type="AlphaFoldDB" id="A0A1R2CVQ3"/>
<evidence type="ECO:0000313" key="2">
    <source>
        <dbReference type="EMBL" id="OMJ93088.1"/>
    </source>
</evidence>
<sequence>MDRPTNKQLKFKIAELANQLRQKSSETLKIKKLKSFKKSNMTTPNSSYKNIHIEVDQDGSPMNRFIKQYSHKFSRFSAQLLEKKLENKPIDKVYLRKSTKISVNESPKEKNDLASSNEFRKLITECKKLEEMCKNYEQKNRILKLKVEELEKEKSFLELKLKKTLKEVKLFEELKIKTEEQGKILALKNSLPPLRDSEFVPSTQSGKYLWSLAKKHIPGTQNFYKEIEEFMEYKNYKLHQTIDHYKNIIKNLQCSLKKKSSEYACGVNINNLGRFFAECVEEVKKEVLANRNSTKLLKTDKKNILEKFVLNDNVLNVIYESMIEYQKIISNDKAQELEYDFFFKNPGLQQVEIPSQTLALE</sequence>
<keyword evidence="1" id="KW-0175">Coiled coil</keyword>
<keyword evidence="3" id="KW-1185">Reference proteome</keyword>
<accession>A0A1R2CVQ3</accession>
<organism evidence="2 3">
    <name type="scientific">Stentor coeruleus</name>
    <dbReference type="NCBI Taxonomy" id="5963"/>
    <lineage>
        <taxon>Eukaryota</taxon>
        <taxon>Sar</taxon>
        <taxon>Alveolata</taxon>
        <taxon>Ciliophora</taxon>
        <taxon>Postciliodesmatophora</taxon>
        <taxon>Heterotrichea</taxon>
        <taxon>Heterotrichida</taxon>
        <taxon>Stentoridae</taxon>
        <taxon>Stentor</taxon>
    </lineage>
</organism>
<dbReference type="Proteomes" id="UP000187209">
    <property type="component" value="Unassembled WGS sequence"/>
</dbReference>
<dbReference type="EMBL" id="MPUH01000049">
    <property type="protein sequence ID" value="OMJ93088.1"/>
    <property type="molecule type" value="Genomic_DNA"/>
</dbReference>
<proteinExistence type="predicted"/>
<feature type="coiled-coil region" evidence="1">
    <location>
        <begin position="119"/>
        <end position="167"/>
    </location>
</feature>
<comment type="caution">
    <text evidence="2">The sequence shown here is derived from an EMBL/GenBank/DDBJ whole genome shotgun (WGS) entry which is preliminary data.</text>
</comment>
<evidence type="ECO:0000256" key="1">
    <source>
        <dbReference type="SAM" id="Coils"/>
    </source>
</evidence>
<evidence type="ECO:0000313" key="3">
    <source>
        <dbReference type="Proteomes" id="UP000187209"/>
    </source>
</evidence>
<protein>
    <submittedName>
        <fullName evidence="2">Uncharacterized protein</fullName>
    </submittedName>
</protein>
<gene>
    <name evidence="2" type="ORF">SteCoe_4033</name>
</gene>
<reference evidence="2 3" key="1">
    <citation type="submission" date="2016-11" db="EMBL/GenBank/DDBJ databases">
        <title>The macronuclear genome of Stentor coeruleus: a giant cell with tiny introns.</title>
        <authorList>
            <person name="Slabodnick M."/>
            <person name="Ruby J.G."/>
            <person name="Reiff S.B."/>
            <person name="Swart E.C."/>
            <person name="Gosai S."/>
            <person name="Prabakaran S."/>
            <person name="Witkowska E."/>
            <person name="Larue G.E."/>
            <person name="Fisher S."/>
            <person name="Freeman R.M."/>
            <person name="Gunawardena J."/>
            <person name="Chu W."/>
            <person name="Stover N.A."/>
            <person name="Gregory B.D."/>
            <person name="Nowacki M."/>
            <person name="Derisi J."/>
            <person name="Roy S.W."/>
            <person name="Marshall W.F."/>
            <person name="Sood P."/>
        </authorList>
    </citation>
    <scope>NUCLEOTIDE SEQUENCE [LARGE SCALE GENOMIC DNA]</scope>
    <source>
        <strain evidence="2">WM001</strain>
    </source>
</reference>
<name>A0A1R2CVQ3_9CILI</name>